<proteinExistence type="predicted"/>
<organism evidence="1 2">
    <name type="scientific">Chryseobacterium gambrini</name>
    <dbReference type="NCBI Taxonomy" id="373672"/>
    <lineage>
        <taxon>Bacteria</taxon>
        <taxon>Pseudomonadati</taxon>
        <taxon>Bacteroidota</taxon>
        <taxon>Flavobacteriia</taxon>
        <taxon>Flavobacteriales</taxon>
        <taxon>Weeksellaceae</taxon>
        <taxon>Chryseobacterium group</taxon>
        <taxon>Chryseobacterium</taxon>
    </lineage>
</organism>
<sequence>MYFLLLLAGLLFYILRNYIYYHADQPRTYTVSRKKEQKINYFTEHTFDENSNDYYDILVKVLVLCTYDAEKFRTNASEDFPFRRLEENIEFVFTEEIFKTMLRNNLIGVATIPKLLQFKEAVSKITEDEWFFEKVDLNLDERWKEIGKIAKNLLNDMKIEN</sequence>
<name>A0A1N7JS90_9FLAO</name>
<dbReference type="AlphaFoldDB" id="A0A1N7JS90"/>
<dbReference type="EMBL" id="FTOV01000001">
    <property type="protein sequence ID" value="SIS52175.1"/>
    <property type="molecule type" value="Genomic_DNA"/>
</dbReference>
<reference evidence="1 2" key="1">
    <citation type="submission" date="2017-01" db="EMBL/GenBank/DDBJ databases">
        <authorList>
            <person name="Mah S.A."/>
            <person name="Swanson W.J."/>
            <person name="Moy G.W."/>
            <person name="Vacquier V.D."/>
        </authorList>
    </citation>
    <scope>NUCLEOTIDE SEQUENCE [LARGE SCALE GENOMIC DNA]</scope>
    <source>
        <strain evidence="1 2">DSM 18014</strain>
    </source>
</reference>
<dbReference type="RefSeq" id="WP_076389942.1">
    <property type="nucleotide sequence ID" value="NZ_FTOV01000001.1"/>
</dbReference>
<evidence type="ECO:0000313" key="1">
    <source>
        <dbReference type="EMBL" id="SIS52175.1"/>
    </source>
</evidence>
<dbReference type="STRING" id="373672.SAMN05421785_10176"/>
<evidence type="ECO:0000313" key="2">
    <source>
        <dbReference type="Proteomes" id="UP000185781"/>
    </source>
</evidence>
<accession>A0A1N7JS90</accession>
<dbReference type="Proteomes" id="UP000185781">
    <property type="component" value="Unassembled WGS sequence"/>
</dbReference>
<gene>
    <name evidence="1" type="ORF">SAMN05421785_10176</name>
</gene>
<protein>
    <submittedName>
        <fullName evidence="1">Uncharacterized protein</fullName>
    </submittedName>
</protein>
<dbReference type="OrthoDB" id="1264041at2"/>